<reference evidence="3" key="1">
    <citation type="submission" date="2022-02" db="EMBL/GenBank/DDBJ databases">
        <title>Vibrio sp. nov., a new bacterium isolated from Bohai sea, China.</title>
        <authorList>
            <person name="Yuan Y."/>
        </authorList>
    </citation>
    <scope>NUCLEOTIDE SEQUENCE</scope>
    <source>
        <strain evidence="3">DBSS07</strain>
    </source>
</reference>
<dbReference type="Proteomes" id="UP001155586">
    <property type="component" value="Unassembled WGS sequence"/>
</dbReference>
<keyword evidence="3" id="KW-0489">Methyltransferase</keyword>
<comment type="caution">
    <text evidence="3">The sequence shown here is derived from an EMBL/GenBank/DDBJ whole genome shotgun (WGS) entry which is preliminary data.</text>
</comment>
<keyword evidence="1" id="KW-0808">Transferase</keyword>
<dbReference type="RefSeq" id="WP_252031656.1">
    <property type="nucleotide sequence ID" value="NZ_JAKRRX010000047.1"/>
</dbReference>
<dbReference type="AlphaFoldDB" id="A0A9X3CE35"/>
<evidence type="ECO:0000313" key="3">
    <source>
        <dbReference type="EMBL" id="MCW8334142.1"/>
    </source>
</evidence>
<dbReference type="SUPFAM" id="SSF53335">
    <property type="entry name" value="S-adenosyl-L-methionine-dependent methyltransferases"/>
    <property type="match status" value="1"/>
</dbReference>
<gene>
    <name evidence="3" type="ORF">MD483_09930</name>
</gene>
<dbReference type="EMBL" id="JAKRRX010000047">
    <property type="protein sequence ID" value="MCW8334142.1"/>
    <property type="molecule type" value="Genomic_DNA"/>
</dbReference>
<dbReference type="Pfam" id="PF13649">
    <property type="entry name" value="Methyltransf_25"/>
    <property type="match status" value="1"/>
</dbReference>
<name>A0A9X3CE35_9VIBR</name>
<dbReference type="Gene3D" id="3.40.50.150">
    <property type="entry name" value="Vaccinia Virus protein VP39"/>
    <property type="match status" value="1"/>
</dbReference>
<protein>
    <submittedName>
        <fullName evidence="3">Class I SAM-dependent methyltransferase</fullName>
    </submittedName>
</protein>
<sequence>MTEPLKAEYDRISQQWLEVRTQLPAKDMELFKQFVGLFDEPSKILDLGCGHATPIGEFLAGLGHSLVGVDRSKKLLAMAKERLPNQQWVLSELEEYEIDQTYDGVVLWDSLFHLPRVEQKRLLESAYQSLRSGGACILSSGGSEVDIPPFTDYMFEVEFYYDAYPIPQFIEICQQIGFRVVEWVWVNEPDGMRDKGRIGVLLIKP</sequence>
<proteinExistence type="predicted"/>
<dbReference type="GO" id="GO:0008168">
    <property type="term" value="F:methyltransferase activity"/>
    <property type="evidence" value="ECO:0007669"/>
    <property type="project" value="UniProtKB-KW"/>
</dbReference>
<evidence type="ECO:0000313" key="4">
    <source>
        <dbReference type="Proteomes" id="UP001155586"/>
    </source>
</evidence>
<dbReference type="CDD" id="cd02440">
    <property type="entry name" value="AdoMet_MTases"/>
    <property type="match status" value="1"/>
</dbReference>
<dbReference type="GO" id="GO:0032259">
    <property type="term" value="P:methylation"/>
    <property type="evidence" value="ECO:0007669"/>
    <property type="project" value="UniProtKB-KW"/>
</dbReference>
<keyword evidence="4" id="KW-1185">Reference proteome</keyword>
<dbReference type="InterPro" id="IPR041698">
    <property type="entry name" value="Methyltransf_25"/>
</dbReference>
<feature type="domain" description="Methyltransferase" evidence="2">
    <location>
        <begin position="44"/>
        <end position="134"/>
    </location>
</feature>
<accession>A0A9X3CE35</accession>
<organism evidence="3 4">
    <name type="scientific">Vibrio paucivorans</name>
    <dbReference type="NCBI Taxonomy" id="2829489"/>
    <lineage>
        <taxon>Bacteria</taxon>
        <taxon>Pseudomonadati</taxon>
        <taxon>Pseudomonadota</taxon>
        <taxon>Gammaproteobacteria</taxon>
        <taxon>Vibrionales</taxon>
        <taxon>Vibrionaceae</taxon>
        <taxon>Vibrio</taxon>
    </lineage>
</organism>
<evidence type="ECO:0000259" key="2">
    <source>
        <dbReference type="Pfam" id="PF13649"/>
    </source>
</evidence>
<evidence type="ECO:0000256" key="1">
    <source>
        <dbReference type="ARBA" id="ARBA00022679"/>
    </source>
</evidence>
<dbReference type="PANTHER" id="PTHR43861">
    <property type="entry name" value="TRANS-ACONITATE 2-METHYLTRANSFERASE-RELATED"/>
    <property type="match status" value="1"/>
</dbReference>
<dbReference type="InterPro" id="IPR029063">
    <property type="entry name" value="SAM-dependent_MTases_sf"/>
</dbReference>